<dbReference type="InterPro" id="IPR052360">
    <property type="entry name" value="Transcr_Regulatory_Proteins"/>
</dbReference>
<dbReference type="GO" id="GO:0008270">
    <property type="term" value="F:zinc ion binding"/>
    <property type="evidence" value="ECO:0007669"/>
    <property type="project" value="InterPro"/>
</dbReference>
<feature type="region of interest" description="Disordered" evidence="7">
    <location>
        <begin position="1"/>
        <end position="26"/>
    </location>
</feature>
<dbReference type="PROSITE" id="PS50048">
    <property type="entry name" value="ZN2_CY6_FUNGAL_2"/>
    <property type="match status" value="1"/>
</dbReference>
<evidence type="ECO:0000256" key="2">
    <source>
        <dbReference type="ARBA" id="ARBA00022833"/>
    </source>
</evidence>
<dbReference type="STRING" id="1664694.A0A0N0NKJ1"/>
<keyword evidence="4" id="KW-0238">DNA-binding</keyword>
<dbReference type="EMBL" id="LFJN01000021">
    <property type="protein sequence ID" value="KPI37909.1"/>
    <property type="molecule type" value="Genomic_DNA"/>
</dbReference>
<evidence type="ECO:0000256" key="7">
    <source>
        <dbReference type="SAM" id="MobiDB-lite"/>
    </source>
</evidence>
<dbReference type="PANTHER" id="PTHR36206">
    <property type="entry name" value="ASPERCRYPTIN BIOSYNTHESIS CLUSTER-SPECIFIC TRANSCRIPTION REGULATOR ATNN-RELATED"/>
    <property type="match status" value="1"/>
</dbReference>
<dbReference type="GO" id="GO:0003677">
    <property type="term" value="F:DNA binding"/>
    <property type="evidence" value="ECO:0007669"/>
    <property type="project" value="UniProtKB-KW"/>
</dbReference>
<dbReference type="PANTHER" id="PTHR36206:SF13">
    <property type="entry name" value="TRANSCRIPTIONAL REGULATORY PROTEIN MOC3"/>
    <property type="match status" value="1"/>
</dbReference>
<dbReference type="SUPFAM" id="SSF57701">
    <property type="entry name" value="Zn2/Cys6 DNA-binding domain"/>
    <property type="match status" value="1"/>
</dbReference>
<dbReference type="InterPro" id="IPR001138">
    <property type="entry name" value="Zn2Cys6_DnaBD"/>
</dbReference>
<dbReference type="Proteomes" id="UP000038010">
    <property type="component" value="Unassembled WGS sequence"/>
</dbReference>
<evidence type="ECO:0000256" key="3">
    <source>
        <dbReference type="ARBA" id="ARBA00023015"/>
    </source>
</evidence>
<dbReference type="RefSeq" id="XP_017997872.1">
    <property type="nucleotide sequence ID" value="XM_018143148.1"/>
</dbReference>
<evidence type="ECO:0000313" key="10">
    <source>
        <dbReference type="Proteomes" id="UP000038010"/>
    </source>
</evidence>
<dbReference type="Pfam" id="PF11951">
    <property type="entry name" value="Fungal_trans_2"/>
    <property type="match status" value="1"/>
</dbReference>
<accession>A0A0N0NKJ1</accession>
<feature type="compositionally biased region" description="Basic and acidic residues" evidence="7">
    <location>
        <begin position="1"/>
        <end position="15"/>
    </location>
</feature>
<dbReference type="AlphaFoldDB" id="A0A0N0NKJ1"/>
<reference evidence="9 10" key="1">
    <citation type="submission" date="2015-06" db="EMBL/GenBank/DDBJ databases">
        <title>Draft genome of the ant-associated black yeast Phialophora attae CBS 131958.</title>
        <authorList>
            <person name="Moreno L.F."/>
            <person name="Stielow B.J."/>
            <person name="de Hoog S."/>
            <person name="Vicente V.A."/>
            <person name="Weiss V.A."/>
            <person name="de Vries M."/>
            <person name="Cruz L.M."/>
            <person name="Souza E.M."/>
        </authorList>
    </citation>
    <scope>NUCLEOTIDE SEQUENCE [LARGE SCALE GENOMIC DNA]</scope>
    <source>
        <strain evidence="9 10">CBS 131958</strain>
    </source>
</reference>
<dbReference type="GeneID" id="28735028"/>
<evidence type="ECO:0000313" key="9">
    <source>
        <dbReference type="EMBL" id="KPI37909.1"/>
    </source>
</evidence>
<dbReference type="GO" id="GO:0000981">
    <property type="term" value="F:DNA-binding transcription factor activity, RNA polymerase II-specific"/>
    <property type="evidence" value="ECO:0007669"/>
    <property type="project" value="InterPro"/>
</dbReference>
<keyword evidence="6" id="KW-0539">Nucleus</keyword>
<comment type="caution">
    <text evidence="9">The sequence shown here is derived from an EMBL/GenBank/DDBJ whole genome shotgun (WGS) entry which is preliminary data.</text>
</comment>
<organism evidence="9 10">
    <name type="scientific">Cyphellophora attinorum</name>
    <dbReference type="NCBI Taxonomy" id="1664694"/>
    <lineage>
        <taxon>Eukaryota</taxon>
        <taxon>Fungi</taxon>
        <taxon>Dikarya</taxon>
        <taxon>Ascomycota</taxon>
        <taxon>Pezizomycotina</taxon>
        <taxon>Eurotiomycetes</taxon>
        <taxon>Chaetothyriomycetidae</taxon>
        <taxon>Chaetothyriales</taxon>
        <taxon>Cyphellophoraceae</taxon>
        <taxon>Cyphellophora</taxon>
    </lineage>
</organism>
<dbReference type="Gene3D" id="4.10.240.10">
    <property type="entry name" value="Zn(2)-C6 fungal-type DNA-binding domain"/>
    <property type="match status" value="1"/>
</dbReference>
<keyword evidence="1" id="KW-0479">Metal-binding</keyword>
<dbReference type="SMART" id="SM00066">
    <property type="entry name" value="GAL4"/>
    <property type="match status" value="1"/>
</dbReference>
<dbReference type="OrthoDB" id="75169at2759"/>
<proteinExistence type="predicted"/>
<keyword evidence="10" id="KW-1185">Reference proteome</keyword>
<protein>
    <recommendedName>
        <fullName evidence="8">Zn(2)-C6 fungal-type domain-containing protein</fullName>
    </recommendedName>
</protein>
<evidence type="ECO:0000256" key="5">
    <source>
        <dbReference type="ARBA" id="ARBA00023163"/>
    </source>
</evidence>
<gene>
    <name evidence="9" type="ORF">AB675_3121</name>
</gene>
<dbReference type="PROSITE" id="PS00463">
    <property type="entry name" value="ZN2_CY6_FUNGAL_1"/>
    <property type="match status" value="1"/>
</dbReference>
<sequence>MTSAVHIEESDKSASSEETSPSSELVIRPSAKAVKKRWHSKVRTGCDMCKKRRVKCDELKPACYKCTRKGLKCPGYNPPTIKLFELSDTPEFDTAGDKEAYNVFIERGSRIFAIANSRSMDLWVRTIPQLAYQYKAVRHAVIAMGTVQVRALQSEQFPVPQATLVHRARAMQQLYKSDPSELPVEVLACCALFLMILDVWTENGAGPEFHLTALFRLLHEHIAMLKNQGLAPSREVSEIFLPAIDWALVNSLTAVDNFPPPGSPVSPGYKLLLNPTISDSFTDYRGALNSLDAINKTTARYNIGHRQRGIEENISTALARFREQVSRLSSQCLLDPDSSRRNALYEAYLSANWRATKVMFESAEYPSESLFSPLHDADFQHIVVSMKIWLAGEATIPPKQRIPNLGIIPALFLVATKCRDSGLRHDAVELLHDAARSERGWDTCIASVIARSVINTEGMALTAGEPFVTGPDVDETLASIQAHRQRLYVSLAKVDLAPSEGVIRIRYWEQRLEPSGLQARRSVKVSIPYDSALGAGSPTFDILSSKVLRAYGYSGFILTAPEISCQCTTTDRRRSESAVHSWARGFVSYVVLSDVDDSDDEQVLDVTTGGSHHPGSRSSSGGFFHWRPI</sequence>
<keyword evidence="3" id="KW-0805">Transcription regulation</keyword>
<evidence type="ECO:0000259" key="8">
    <source>
        <dbReference type="PROSITE" id="PS50048"/>
    </source>
</evidence>
<feature type="domain" description="Zn(2)-C6 fungal-type" evidence="8">
    <location>
        <begin position="45"/>
        <end position="73"/>
    </location>
</feature>
<name>A0A0N0NKJ1_9EURO</name>
<dbReference type="Pfam" id="PF00172">
    <property type="entry name" value="Zn_clus"/>
    <property type="match status" value="1"/>
</dbReference>
<keyword evidence="2" id="KW-0862">Zinc</keyword>
<keyword evidence="5" id="KW-0804">Transcription</keyword>
<dbReference type="InterPro" id="IPR021858">
    <property type="entry name" value="Fun_TF"/>
</dbReference>
<evidence type="ECO:0000256" key="6">
    <source>
        <dbReference type="ARBA" id="ARBA00023242"/>
    </source>
</evidence>
<evidence type="ECO:0000256" key="4">
    <source>
        <dbReference type="ARBA" id="ARBA00023125"/>
    </source>
</evidence>
<dbReference type="CDD" id="cd00067">
    <property type="entry name" value="GAL4"/>
    <property type="match status" value="1"/>
</dbReference>
<evidence type="ECO:0000256" key="1">
    <source>
        <dbReference type="ARBA" id="ARBA00022723"/>
    </source>
</evidence>
<dbReference type="VEuPathDB" id="FungiDB:AB675_3121"/>
<dbReference type="InterPro" id="IPR036864">
    <property type="entry name" value="Zn2-C6_fun-type_DNA-bd_sf"/>
</dbReference>